<dbReference type="Gene3D" id="2.40.50.140">
    <property type="entry name" value="Nucleic acid-binding proteins"/>
    <property type="match status" value="2"/>
</dbReference>
<sequence length="318" mass="36821">MEYGIADLMNFSNSSDWSITARVLNKTDILKFKNGNGKYFSTILIDKTTDIRAIAFGDDVDRLFSQLKVKHVYNIKNGEIKKADKAYNNTKHDYEIIFNSSTIIIERFGVTDIPSHPQLKTIEHVFSMVVKTLIDTIGVIIKIEDPQEKNGKHKLRNIILADHTGQVDVTLWDSKATDFNAKEEDIMSIIGGKIIDYKNVKKISVTLSSKVEINPRWNETLNLQNWYKGFEKKKLLNLSQVSVGSQELNMFENSQSFRNKTEYERILQQMKIDDDLISKRLLELNDEEHKIESERADLNFKKQRLSIERDSIQSRLEN</sequence>
<dbReference type="GO" id="GO:0008270">
    <property type="term" value="F:zinc ion binding"/>
    <property type="evidence" value="ECO:0007669"/>
    <property type="project" value="UniProtKB-KW"/>
</dbReference>
<dbReference type="InterPro" id="IPR031657">
    <property type="entry name" value="REPA_OB_2"/>
</dbReference>
<protein>
    <submittedName>
        <fullName evidence="8">Uncharacterized protein</fullName>
    </submittedName>
</protein>
<dbReference type="Pfam" id="PF16900">
    <property type="entry name" value="REPA_OB_2"/>
    <property type="match status" value="1"/>
</dbReference>
<reference evidence="8 9" key="1">
    <citation type="submission" date="2023-01" db="EMBL/GenBank/DDBJ databases">
        <authorList>
            <person name="Whitehead M."/>
        </authorList>
    </citation>
    <scope>NUCLEOTIDE SEQUENCE [LARGE SCALE GENOMIC DNA]</scope>
</reference>
<dbReference type="InterPro" id="IPR012340">
    <property type="entry name" value="NA-bd_OB-fold"/>
</dbReference>
<feature type="domain" description="Replication protein A 70 kDa DNA-binding subunit B/D first OB fold" evidence="6">
    <location>
        <begin position="15"/>
        <end position="105"/>
    </location>
</feature>
<evidence type="ECO:0000256" key="4">
    <source>
        <dbReference type="ARBA" id="ARBA00022833"/>
    </source>
</evidence>
<evidence type="ECO:0000313" key="9">
    <source>
        <dbReference type="Proteomes" id="UP001160148"/>
    </source>
</evidence>
<evidence type="ECO:0000256" key="2">
    <source>
        <dbReference type="ARBA" id="ARBA00022723"/>
    </source>
</evidence>
<evidence type="ECO:0000256" key="5">
    <source>
        <dbReference type="ARBA" id="ARBA00023125"/>
    </source>
</evidence>
<keyword evidence="3" id="KW-0863">Zinc-finger</keyword>
<evidence type="ECO:0000256" key="3">
    <source>
        <dbReference type="ARBA" id="ARBA00022771"/>
    </source>
</evidence>
<dbReference type="InterPro" id="IPR003871">
    <property type="entry name" value="RFA1B/D_OB_1st"/>
</dbReference>
<dbReference type="GO" id="GO:0003677">
    <property type="term" value="F:DNA binding"/>
    <property type="evidence" value="ECO:0007669"/>
    <property type="project" value="UniProtKB-KW"/>
</dbReference>
<organism evidence="8 9">
    <name type="scientific">Macrosiphum euphorbiae</name>
    <name type="common">potato aphid</name>
    <dbReference type="NCBI Taxonomy" id="13131"/>
    <lineage>
        <taxon>Eukaryota</taxon>
        <taxon>Metazoa</taxon>
        <taxon>Ecdysozoa</taxon>
        <taxon>Arthropoda</taxon>
        <taxon>Hexapoda</taxon>
        <taxon>Insecta</taxon>
        <taxon>Pterygota</taxon>
        <taxon>Neoptera</taxon>
        <taxon>Paraneoptera</taxon>
        <taxon>Hemiptera</taxon>
        <taxon>Sternorrhyncha</taxon>
        <taxon>Aphidomorpha</taxon>
        <taxon>Aphidoidea</taxon>
        <taxon>Aphididae</taxon>
        <taxon>Macrosiphini</taxon>
        <taxon>Macrosiphum</taxon>
    </lineage>
</organism>
<dbReference type="AlphaFoldDB" id="A0AAV0XT76"/>
<keyword evidence="2" id="KW-0479">Metal-binding</keyword>
<dbReference type="PANTHER" id="PTHR47165:SF4">
    <property type="entry name" value="OS03G0429900 PROTEIN"/>
    <property type="match status" value="1"/>
</dbReference>
<accession>A0AAV0XT76</accession>
<gene>
    <name evidence="8" type="ORF">MEUPH1_LOCUS25695</name>
</gene>
<comment type="caution">
    <text evidence="8">The sequence shown here is derived from an EMBL/GenBank/DDBJ whole genome shotgun (WGS) entry which is preliminary data.</text>
</comment>
<evidence type="ECO:0000259" key="7">
    <source>
        <dbReference type="Pfam" id="PF16900"/>
    </source>
</evidence>
<keyword evidence="5" id="KW-0238">DNA-binding</keyword>
<dbReference type="Pfam" id="PF02721">
    <property type="entry name" value="DUF223"/>
    <property type="match status" value="1"/>
</dbReference>
<comment type="similarity">
    <text evidence="1">Belongs to the replication factor A protein 1 family.</text>
</comment>
<keyword evidence="4" id="KW-0862">Zinc</keyword>
<dbReference type="EMBL" id="CARXXK010001015">
    <property type="protein sequence ID" value="CAI6371725.1"/>
    <property type="molecule type" value="Genomic_DNA"/>
</dbReference>
<dbReference type="CDD" id="cd04474">
    <property type="entry name" value="RPA1_DBD_A"/>
    <property type="match status" value="1"/>
</dbReference>
<dbReference type="PANTHER" id="PTHR47165">
    <property type="entry name" value="OS03G0429900 PROTEIN"/>
    <property type="match status" value="1"/>
</dbReference>
<evidence type="ECO:0000313" key="8">
    <source>
        <dbReference type="EMBL" id="CAI6371725.1"/>
    </source>
</evidence>
<dbReference type="Proteomes" id="UP001160148">
    <property type="component" value="Unassembled WGS sequence"/>
</dbReference>
<evidence type="ECO:0000256" key="1">
    <source>
        <dbReference type="ARBA" id="ARBA00005690"/>
    </source>
</evidence>
<dbReference type="FunFam" id="2.40.50.140:FF:000041">
    <property type="entry name" value="Replication protein A subunit"/>
    <property type="match status" value="1"/>
</dbReference>
<feature type="domain" description="Replication protein A OB" evidence="7">
    <location>
        <begin position="124"/>
        <end position="214"/>
    </location>
</feature>
<keyword evidence="9" id="KW-1185">Reference proteome</keyword>
<name>A0AAV0XT76_9HEMI</name>
<proteinExistence type="inferred from homology"/>
<dbReference type="SUPFAM" id="SSF50249">
    <property type="entry name" value="Nucleic acid-binding proteins"/>
    <property type="match status" value="2"/>
</dbReference>
<evidence type="ECO:0000259" key="6">
    <source>
        <dbReference type="Pfam" id="PF02721"/>
    </source>
</evidence>